<dbReference type="AlphaFoldDB" id="A0A9D2SA69"/>
<dbReference type="PROSITE" id="PS51819">
    <property type="entry name" value="VOC"/>
    <property type="match status" value="1"/>
</dbReference>
<dbReference type="InterPro" id="IPR029068">
    <property type="entry name" value="Glyas_Bleomycin-R_OHBP_Dase"/>
</dbReference>
<organism evidence="2 3">
    <name type="scientific">Candidatus Flavonifractor intestinigallinarum</name>
    <dbReference type="NCBI Taxonomy" id="2838586"/>
    <lineage>
        <taxon>Bacteria</taxon>
        <taxon>Bacillati</taxon>
        <taxon>Bacillota</taxon>
        <taxon>Clostridia</taxon>
        <taxon>Eubacteriales</taxon>
        <taxon>Oscillospiraceae</taxon>
        <taxon>Flavonifractor</taxon>
    </lineage>
</organism>
<proteinExistence type="predicted"/>
<evidence type="ECO:0000313" key="2">
    <source>
        <dbReference type="EMBL" id="HJB79982.1"/>
    </source>
</evidence>
<feature type="domain" description="VOC" evidence="1">
    <location>
        <begin position="3"/>
        <end position="124"/>
    </location>
</feature>
<sequence>MRGIHHISLKAKGAAEFEVVLAFYEKVLDCPLVCRWGEGDSQGAMLDLGNTLLEVMANGGKEEKGLFAHIAFSTDDVDGMARRVQAAGRPVFLGPENKNLGGNYPIRIAFCTGPAGEELEFFQELT</sequence>
<protein>
    <submittedName>
        <fullName evidence="2">VOC family protein</fullName>
    </submittedName>
</protein>
<comment type="caution">
    <text evidence="2">The sequence shown here is derived from an EMBL/GenBank/DDBJ whole genome shotgun (WGS) entry which is preliminary data.</text>
</comment>
<dbReference type="InterPro" id="IPR037523">
    <property type="entry name" value="VOC_core"/>
</dbReference>
<evidence type="ECO:0000259" key="1">
    <source>
        <dbReference type="PROSITE" id="PS51819"/>
    </source>
</evidence>
<accession>A0A9D2SA69</accession>
<evidence type="ECO:0000313" key="3">
    <source>
        <dbReference type="Proteomes" id="UP000823921"/>
    </source>
</evidence>
<dbReference type="CDD" id="cd06587">
    <property type="entry name" value="VOC"/>
    <property type="match status" value="1"/>
</dbReference>
<name>A0A9D2SA69_9FIRM</name>
<reference evidence="2" key="2">
    <citation type="submission" date="2021-04" db="EMBL/GenBank/DDBJ databases">
        <authorList>
            <person name="Gilroy R."/>
        </authorList>
    </citation>
    <scope>NUCLEOTIDE SEQUENCE</scope>
    <source>
        <strain evidence="2">CHK192-8294</strain>
    </source>
</reference>
<dbReference type="Pfam" id="PF00903">
    <property type="entry name" value="Glyoxalase"/>
    <property type="match status" value="1"/>
</dbReference>
<dbReference type="Gene3D" id="3.10.180.10">
    <property type="entry name" value="2,3-Dihydroxybiphenyl 1,2-Dioxygenase, domain 1"/>
    <property type="match status" value="1"/>
</dbReference>
<gene>
    <name evidence="2" type="ORF">H9712_03255</name>
</gene>
<dbReference type="SUPFAM" id="SSF54593">
    <property type="entry name" value="Glyoxalase/Bleomycin resistance protein/Dihydroxybiphenyl dioxygenase"/>
    <property type="match status" value="1"/>
</dbReference>
<dbReference type="InterPro" id="IPR004360">
    <property type="entry name" value="Glyas_Fos-R_dOase_dom"/>
</dbReference>
<dbReference type="EMBL" id="DWXO01000031">
    <property type="protein sequence ID" value="HJB79982.1"/>
    <property type="molecule type" value="Genomic_DNA"/>
</dbReference>
<reference evidence="2" key="1">
    <citation type="journal article" date="2021" name="PeerJ">
        <title>Extensive microbial diversity within the chicken gut microbiome revealed by metagenomics and culture.</title>
        <authorList>
            <person name="Gilroy R."/>
            <person name="Ravi A."/>
            <person name="Getino M."/>
            <person name="Pursley I."/>
            <person name="Horton D.L."/>
            <person name="Alikhan N.F."/>
            <person name="Baker D."/>
            <person name="Gharbi K."/>
            <person name="Hall N."/>
            <person name="Watson M."/>
            <person name="Adriaenssens E.M."/>
            <person name="Foster-Nyarko E."/>
            <person name="Jarju S."/>
            <person name="Secka A."/>
            <person name="Antonio M."/>
            <person name="Oren A."/>
            <person name="Chaudhuri R.R."/>
            <person name="La Ragione R."/>
            <person name="Hildebrand F."/>
            <person name="Pallen M.J."/>
        </authorList>
    </citation>
    <scope>NUCLEOTIDE SEQUENCE</scope>
    <source>
        <strain evidence="2">CHK192-8294</strain>
    </source>
</reference>
<dbReference type="Proteomes" id="UP000823921">
    <property type="component" value="Unassembled WGS sequence"/>
</dbReference>